<dbReference type="PANTHER" id="PTHR30055:SF153">
    <property type="entry name" value="HTH-TYPE TRANSCRIPTIONAL REPRESSOR RV3405C"/>
    <property type="match status" value="1"/>
</dbReference>
<feature type="DNA-binding region" description="H-T-H motif" evidence="2">
    <location>
        <begin position="38"/>
        <end position="57"/>
    </location>
</feature>
<dbReference type="Pfam" id="PF00440">
    <property type="entry name" value="TetR_N"/>
    <property type="match status" value="1"/>
</dbReference>
<dbReference type="SUPFAM" id="SSF46689">
    <property type="entry name" value="Homeodomain-like"/>
    <property type="match status" value="1"/>
</dbReference>
<dbReference type="EMBL" id="JBEYBF010000003">
    <property type="protein sequence ID" value="MEU1951428.1"/>
    <property type="molecule type" value="Genomic_DNA"/>
</dbReference>
<evidence type="ECO:0000256" key="2">
    <source>
        <dbReference type="PROSITE-ProRule" id="PRU00335"/>
    </source>
</evidence>
<gene>
    <name evidence="4" type="ORF">ABZ510_06165</name>
</gene>
<evidence type="ECO:0000313" key="5">
    <source>
        <dbReference type="Proteomes" id="UP001550628"/>
    </source>
</evidence>
<dbReference type="PRINTS" id="PR00455">
    <property type="entry name" value="HTHTETR"/>
</dbReference>
<dbReference type="InterPro" id="IPR009057">
    <property type="entry name" value="Homeodomain-like_sf"/>
</dbReference>
<evidence type="ECO:0000313" key="4">
    <source>
        <dbReference type="EMBL" id="MEU1951428.1"/>
    </source>
</evidence>
<organism evidence="4 5">
    <name type="scientific">Nocardia rhamnosiphila</name>
    <dbReference type="NCBI Taxonomy" id="426716"/>
    <lineage>
        <taxon>Bacteria</taxon>
        <taxon>Bacillati</taxon>
        <taxon>Actinomycetota</taxon>
        <taxon>Actinomycetes</taxon>
        <taxon>Mycobacteriales</taxon>
        <taxon>Nocardiaceae</taxon>
        <taxon>Nocardia</taxon>
    </lineage>
</organism>
<dbReference type="InterPro" id="IPR050109">
    <property type="entry name" value="HTH-type_TetR-like_transc_reg"/>
</dbReference>
<evidence type="ECO:0000259" key="3">
    <source>
        <dbReference type="PROSITE" id="PS50977"/>
    </source>
</evidence>
<sequence length="203" mass="22077">MSAPASTSQDRSHADAIETRILDAARVQFETFGVKKTTIGDVARQAAVDRGTIYRRIGSRDDLVRAVSAREVGALLAELEGIPARHPGPEAIVVDMFVTVITRWRTHGMIKRVLALEPGRLLPQVTTEGGPFFTMAVGVATTLLAEAMRQRGLPDIPDLTTRVEIASRVVHSLILQPVSALDLESEEQLAEFARMYIAPLIVG</sequence>
<keyword evidence="5" id="KW-1185">Reference proteome</keyword>
<keyword evidence="1 2" id="KW-0238">DNA-binding</keyword>
<dbReference type="InterPro" id="IPR001647">
    <property type="entry name" value="HTH_TetR"/>
</dbReference>
<comment type="caution">
    <text evidence="4">The sequence shown here is derived from an EMBL/GenBank/DDBJ whole genome shotgun (WGS) entry which is preliminary data.</text>
</comment>
<dbReference type="PROSITE" id="PS50977">
    <property type="entry name" value="HTH_TETR_2"/>
    <property type="match status" value="1"/>
</dbReference>
<dbReference type="PANTHER" id="PTHR30055">
    <property type="entry name" value="HTH-TYPE TRANSCRIPTIONAL REGULATOR RUTR"/>
    <property type="match status" value="1"/>
</dbReference>
<accession>A0ABV2WKM3</accession>
<protein>
    <submittedName>
        <fullName evidence="4">Helix-turn-helix domain-containing protein</fullName>
    </submittedName>
</protein>
<feature type="domain" description="HTH tetR-type" evidence="3">
    <location>
        <begin position="15"/>
        <end position="75"/>
    </location>
</feature>
<evidence type="ECO:0000256" key="1">
    <source>
        <dbReference type="ARBA" id="ARBA00023125"/>
    </source>
</evidence>
<name>A0ABV2WKM3_9NOCA</name>
<dbReference type="Gene3D" id="1.10.357.10">
    <property type="entry name" value="Tetracycline Repressor, domain 2"/>
    <property type="match status" value="1"/>
</dbReference>
<reference evidence="4 5" key="1">
    <citation type="submission" date="2024-06" db="EMBL/GenBank/DDBJ databases">
        <title>The Natural Products Discovery Center: Release of the First 8490 Sequenced Strains for Exploring Actinobacteria Biosynthetic Diversity.</title>
        <authorList>
            <person name="Kalkreuter E."/>
            <person name="Kautsar S.A."/>
            <person name="Yang D."/>
            <person name="Bader C.D."/>
            <person name="Teijaro C.N."/>
            <person name="Fluegel L."/>
            <person name="Davis C.M."/>
            <person name="Simpson J.R."/>
            <person name="Lauterbach L."/>
            <person name="Steele A.D."/>
            <person name="Gui C."/>
            <person name="Meng S."/>
            <person name="Li G."/>
            <person name="Viehrig K."/>
            <person name="Ye F."/>
            <person name="Su P."/>
            <person name="Kiefer A.F."/>
            <person name="Nichols A."/>
            <person name="Cepeda A.J."/>
            <person name="Yan W."/>
            <person name="Fan B."/>
            <person name="Jiang Y."/>
            <person name="Adhikari A."/>
            <person name="Zheng C.-J."/>
            <person name="Schuster L."/>
            <person name="Cowan T.M."/>
            <person name="Smanski M.J."/>
            <person name="Chevrette M.G."/>
            <person name="De Carvalho L.P.S."/>
            <person name="Shen B."/>
        </authorList>
    </citation>
    <scope>NUCLEOTIDE SEQUENCE [LARGE SCALE GENOMIC DNA]</scope>
    <source>
        <strain evidence="4 5">NPDC019708</strain>
    </source>
</reference>
<dbReference type="RefSeq" id="WP_356953552.1">
    <property type="nucleotide sequence ID" value="NZ_JBEYBD010000001.1"/>
</dbReference>
<dbReference type="Proteomes" id="UP001550628">
    <property type="component" value="Unassembled WGS sequence"/>
</dbReference>
<proteinExistence type="predicted"/>